<comment type="subcellular location">
    <subcellularLocation>
        <location evidence="8">Cytoplasm</location>
    </subcellularLocation>
</comment>
<evidence type="ECO:0000256" key="4">
    <source>
        <dbReference type="ARBA" id="ARBA00022840"/>
    </source>
</evidence>
<organism evidence="10 11">
    <name type="scientific">Candidatus Abawacabacteria bacterium RBG_16_42_10</name>
    <dbReference type="NCBI Taxonomy" id="1817814"/>
    <lineage>
        <taxon>Bacteria</taxon>
        <taxon>Candidatus Abawacaibacteriota</taxon>
    </lineage>
</organism>
<dbReference type="GO" id="GO:0005829">
    <property type="term" value="C:cytosol"/>
    <property type="evidence" value="ECO:0007669"/>
    <property type="project" value="TreeGrafter"/>
</dbReference>
<feature type="short sequence motif" description="'KMSKS' region" evidence="8">
    <location>
        <begin position="192"/>
        <end position="196"/>
    </location>
</feature>
<evidence type="ECO:0000256" key="8">
    <source>
        <dbReference type="HAMAP-Rule" id="MF_00140"/>
    </source>
</evidence>
<dbReference type="STRING" id="1817814.A2V81_04190"/>
<evidence type="ECO:0000256" key="9">
    <source>
        <dbReference type="RuleBase" id="RU363036"/>
    </source>
</evidence>
<evidence type="ECO:0000256" key="3">
    <source>
        <dbReference type="ARBA" id="ARBA00022741"/>
    </source>
</evidence>
<dbReference type="InterPro" id="IPR002306">
    <property type="entry name" value="Trp-tRNA-ligase"/>
</dbReference>
<evidence type="ECO:0000256" key="5">
    <source>
        <dbReference type="ARBA" id="ARBA00022917"/>
    </source>
</evidence>
<reference evidence="10 11" key="1">
    <citation type="journal article" date="2016" name="Nat. Commun.">
        <title>Thousands of microbial genomes shed light on interconnected biogeochemical processes in an aquifer system.</title>
        <authorList>
            <person name="Anantharaman K."/>
            <person name="Brown C.T."/>
            <person name="Hug L.A."/>
            <person name="Sharon I."/>
            <person name="Castelle C.J."/>
            <person name="Probst A.J."/>
            <person name="Thomas B.C."/>
            <person name="Singh A."/>
            <person name="Wilkins M.J."/>
            <person name="Karaoz U."/>
            <person name="Brodie E.L."/>
            <person name="Williams K.H."/>
            <person name="Hubbard S.S."/>
            <person name="Banfield J.F."/>
        </authorList>
    </citation>
    <scope>NUCLEOTIDE SEQUENCE [LARGE SCALE GENOMIC DNA]</scope>
</reference>
<dbReference type="EMBL" id="MEWR01000027">
    <property type="protein sequence ID" value="OGC81426.1"/>
    <property type="molecule type" value="Genomic_DNA"/>
</dbReference>
<dbReference type="PANTHER" id="PTHR43766">
    <property type="entry name" value="TRYPTOPHAN--TRNA LIGASE, MITOCHONDRIAL"/>
    <property type="match status" value="1"/>
</dbReference>
<gene>
    <name evidence="8" type="primary">trpS</name>
    <name evidence="10" type="ORF">A2V81_04190</name>
</gene>
<keyword evidence="6 8" id="KW-0030">Aminoacyl-tRNA synthetase</keyword>
<keyword evidence="5 8" id="KW-0648">Protein biosynthesis</keyword>
<comment type="catalytic activity">
    <reaction evidence="7 8">
        <text>tRNA(Trp) + L-tryptophan + ATP = L-tryptophyl-tRNA(Trp) + AMP + diphosphate + H(+)</text>
        <dbReference type="Rhea" id="RHEA:24080"/>
        <dbReference type="Rhea" id="RHEA-COMP:9671"/>
        <dbReference type="Rhea" id="RHEA-COMP:9705"/>
        <dbReference type="ChEBI" id="CHEBI:15378"/>
        <dbReference type="ChEBI" id="CHEBI:30616"/>
        <dbReference type="ChEBI" id="CHEBI:33019"/>
        <dbReference type="ChEBI" id="CHEBI:57912"/>
        <dbReference type="ChEBI" id="CHEBI:78442"/>
        <dbReference type="ChEBI" id="CHEBI:78535"/>
        <dbReference type="ChEBI" id="CHEBI:456215"/>
        <dbReference type="EC" id="6.1.1.2"/>
    </reaction>
</comment>
<dbReference type="NCBIfam" id="TIGR00233">
    <property type="entry name" value="trpS"/>
    <property type="match status" value="1"/>
</dbReference>
<dbReference type="Pfam" id="PF00579">
    <property type="entry name" value="tRNA-synt_1b"/>
    <property type="match status" value="1"/>
</dbReference>
<dbReference type="Proteomes" id="UP000177614">
    <property type="component" value="Unassembled WGS sequence"/>
</dbReference>
<feature type="binding site" evidence="8">
    <location>
        <position position="185"/>
    </location>
    <ligand>
        <name>ATP</name>
        <dbReference type="ChEBI" id="CHEBI:30616"/>
    </ligand>
</feature>
<feature type="binding site" evidence="8">
    <location>
        <begin position="192"/>
        <end position="196"/>
    </location>
    <ligand>
        <name>ATP</name>
        <dbReference type="ChEBI" id="CHEBI:30616"/>
    </ligand>
</feature>
<evidence type="ECO:0000256" key="2">
    <source>
        <dbReference type="ARBA" id="ARBA00022598"/>
    </source>
</evidence>
<feature type="binding site" evidence="8">
    <location>
        <position position="134"/>
    </location>
    <ligand>
        <name>L-tryptophan</name>
        <dbReference type="ChEBI" id="CHEBI:57912"/>
    </ligand>
</feature>
<dbReference type="InterPro" id="IPR002305">
    <property type="entry name" value="aa-tRNA-synth_Ic"/>
</dbReference>
<dbReference type="GO" id="GO:0006436">
    <property type="term" value="P:tryptophanyl-tRNA aminoacylation"/>
    <property type="evidence" value="ECO:0007669"/>
    <property type="project" value="UniProtKB-UniRule"/>
</dbReference>
<dbReference type="SUPFAM" id="SSF52374">
    <property type="entry name" value="Nucleotidylyl transferase"/>
    <property type="match status" value="1"/>
</dbReference>
<dbReference type="InterPro" id="IPR050203">
    <property type="entry name" value="Trp-tRNA_synthetase"/>
</dbReference>
<feature type="binding site" evidence="8">
    <location>
        <begin position="18"/>
        <end position="19"/>
    </location>
    <ligand>
        <name>ATP</name>
        <dbReference type="ChEBI" id="CHEBI:30616"/>
    </ligand>
</feature>
<dbReference type="Gene3D" id="1.10.240.10">
    <property type="entry name" value="Tyrosyl-Transfer RNA Synthetase"/>
    <property type="match status" value="1"/>
</dbReference>
<dbReference type="InterPro" id="IPR014729">
    <property type="entry name" value="Rossmann-like_a/b/a_fold"/>
</dbReference>
<dbReference type="PRINTS" id="PR01039">
    <property type="entry name" value="TRNASYNTHTRP"/>
</dbReference>
<keyword evidence="3 8" id="KW-0547">Nucleotide-binding</keyword>
<name>A0A1F4XIG6_9BACT</name>
<evidence type="ECO:0000256" key="6">
    <source>
        <dbReference type="ARBA" id="ARBA00023146"/>
    </source>
</evidence>
<keyword evidence="8" id="KW-0963">Cytoplasm</keyword>
<dbReference type="GO" id="GO:0005524">
    <property type="term" value="F:ATP binding"/>
    <property type="evidence" value="ECO:0007669"/>
    <property type="project" value="UniProtKB-UniRule"/>
</dbReference>
<dbReference type="FunFam" id="1.10.240.10:FF:000005">
    <property type="entry name" value="Tryptophan--tRNA ligase"/>
    <property type="match status" value="1"/>
</dbReference>
<protein>
    <recommendedName>
        <fullName evidence="8">Tryptophan--tRNA ligase</fullName>
        <ecNumber evidence="8">6.1.1.2</ecNumber>
    </recommendedName>
    <alternativeName>
        <fullName evidence="8">Tryptophanyl-tRNA synthetase</fullName>
        <shortName evidence="8">TrpRS</shortName>
    </alternativeName>
</protein>
<accession>A0A1F4XIG6</accession>
<dbReference type="EC" id="6.1.1.2" evidence="8"/>
<comment type="caution">
    <text evidence="10">The sequence shown here is derived from an EMBL/GenBank/DDBJ whole genome shotgun (WGS) entry which is preliminary data.</text>
</comment>
<evidence type="ECO:0000256" key="7">
    <source>
        <dbReference type="ARBA" id="ARBA00049929"/>
    </source>
</evidence>
<comment type="function">
    <text evidence="8">Catalyzes the attachment of tryptophan to tRNA(Trp).</text>
</comment>
<dbReference type="GO" id="GO:0004830">
    <property type="term" value="F:tryptophan-tRNA ligase activity"/>
    <property type="evidence" value="ECO:0007669"/>
    <property type="project" value="UniProtKB-UniRule"/>
</dbReference>
<comment type="similarity">
    <text evidence="1 8 9">Belongs to the class-I aminoacyl-tRNA synthetase family.</text>
</comment>
<keyword evidence="4 8" id="KW-0067">ATP-binding</keyword>
<dbReference type="InterPro" id="IPR024109">
    <property type="entry name" value="Trp-tRNA-ligase_bac-type"/>
</dbReference>
<sequence>MKVILSGIKPTASSTHIGNYFGAIKQFVDLQKPENENLYFLANYHALTTVKSKKELEDNTWAMLREYIAYGLDPKESTIFLQSDVPEVTELAWILNCLAPMGLLERAHAYKDAMAKGKEANVGLFDYPVLMAADILIYQSIHVPVGKDQKQHVEIARDLAEKFNHHFGETFVLPEPLIMKETATVPGIDGDKMSKSYNNFVGAFEDEKEMGKKIMSIKTDSLGVDEAKDPEQSIIVQLLRLVGKPDVIKTVEEKFRKGGMGYGDAKKILLAETLEYFAPMRNRYETVSQKELESVVADGAKKARKIAQETMHEVRRKVGLV</sequence>
<dbReference type="HAMAP" id="MF_00140_B">
    <property type="entry name" value="Trp_tRNA_synth_B"/>
    <property type="match status" value="1"/>
</dbReference>
<dbReference type="CDD" id="cd00806">
    <property type="entry name" value="TrpRS_core"/>
    <property type="match status" value="1"/>
</dbReference>
<evidence type="ECO:0000256" key="1">
    <source>
        <dbReference type="ARBA" id="ARBA00005594"/>
    </source>
</evidence>
<comment type="caution">
    <text evidence="8">Lacks conserved residue(s) required for the propagation of feature annotation.</text>
</comment>
<feature type="binding site" evidence="8">
    <location>
        <begin position="146"/>
        <end position="148"/>
    </location>
    <ligand>
        <name>ATP</name>
        <dbReference type="ChEBI" id="CHEBI:30616"/>
    </ligand>
</feature>
<evidence type="ECO:0000313" key="11">
    <source>
        <dbReference type="Proteomes" id="UP000177614"/>
    </source>
</evidence>
<comment type="subunit">
    <text evidence="8">Homodimer.</text>
</comment>
<dbReference type="Gene3D" id="3.40.50.620">
    <property type="entry name" value="HUPs"/>
    <property type="match status" value="1"/>
</dbReference>
<proteinExistence type="inferred from homology"/>
<dbReference type="PANTHER" id="PTHR43766:SF1">
    <property type="entry name" value="TRYPTOPHAN--TRNA LIGASE, MITOCHONDRIAL"/>
    <property type="match status" value="1"/>
</dbReference>
<feature type="binding site" evidence="8">
    <location>
        <begin position="9"/>
        <end position="11"/>
    </location>
    <ligand>
        <name>ATP</name>
        <dbReference type="ChEBI" id="CHEBI:30616"/>
    </ligand>
</feature>
<keyword evidence="2 8" id="KW-0436">Ligase</keyword>
<dbReference type="AlphaFoldDB" id="A0A1F4XIG6"/>
<evidence type="ECO:0000313" key="10">
    <source>
        <dbReference type="EMBL" id="OGC81426.1"/>
    </source>
</evidence>